<proteinExistence type="predicted"/>
<dbReference type="EMBL" id="BJNG01000015">
    <property type="protein sequence ID" value="GEC19437.1"/>
    <property type="molecule type" value="Genomic_DNA"/>
</dbReference>
<dbReference type="InterPro" id="IPR005158">
    <property type="entry name" value="BTAD"/>
</dbReference>
<evidence type="ECO:0000313" key="5">
    <source>
        <dbReference type="EMBL" id="GEC19437.1"/>
    </source>
</evidence>
<dbReference type="Pfam" id="PF03704">
    <property type="entry name" value="BTAD"/>
    <property type="match status" value="1"/>
</dbReference>
<dbReference type="SUPFAM" id="SSF48452">
    <property type="entry name" value="TPR-like"/>
    <property type="match status" value="2"/>
</dbReference>
<dbReference type="Pfam" id="PF13191">
    <property type="entry name" value="AAA_16"/>
    <property type="match status" value="1"/>
</dbReference>
<organism evidence="5 6">
    <name type="scientific">Pseudonocardia hydrocarbonoxydans</name>
    <dbReference type="NCBI Taxonomy" id="76726"/>
    <lineage>
        <taxon>Bacteria</taxon>
        <taxon>Bacillati</taxon>
        <taxon>Actinomycetota</taxon>
        <taxon>Actinomycetes</taxon>
        <taxon>Pseudonocardiales</taxon>
        <taxon>Pseudonocardiaceae</taxon>
        <taxon>Pseudonocardia</taxon>
    </lineage>
</organism>
<feature type="compositionally biased region" description="Basic residues" evidence="3">
    <location>
        <begin position="988"/>
        <end position="1017"/>
    </location>
</feature>
<dbReference type="GO" id="GO:0003677">
    <property type="term" value="F:DNA binding"/>
    <property type="evidence" value="ECO:0007669"/>
    <property type="project" value="InterPro"/>
</dbReference>
<dbReference type="SUPFAM" id="SSF46894">
    <property type="entry name" value="C-terminal effector domain of the bipartite response regulators"/>
    <property type="match status" value="1"/>
</dbReference>
<dbReference type="GO" id="GO:0006355">
    <property type="term" value="P:regulation of DNA-templated transcription"/>
    <property type="evidence" value="ECO:0007669"/>
    <property type="project" value="InterPro"/>
</dbReference>
<feature type="region of interest" description="Disordered" evidence="3">
    <location>
        <begin position="981"/>
        <end position="1033"/>
    </location>
</feature>
<dbReference type="OrthoDB" id="3666751at2"/>
<dbReference type="AlphaFoldDB" id="A0A4Y3WKE6"/>
<evidence type="ECO:0000256" key="3">
    <source>
        <dbReference type="SAM" id="MobiDB-lite"/>
    </source>
</evidence>
<dbReference type="InterPro" id="IPR041664">
    <property type="entry name" value="AAA_16"/>
</dbReference>
<dbReference type="Gene3D" id="1.25.40.10">
    <property type="entry name" value="Tetratricopeptide repeat domain"/>
    <property type="match status" value="2"/>
</dbReference>
<dbReference type="PANTHER" id="PTHR35807:SF1">
    <property type="entry name" value="TRANSCRIPTIONAL REGULATOR REDD"/>
    <property type="match status" value="1"/>
</dbReference>
<dbReference type="SUPFAM" id="SSF52540">
    <property type="entry name" value="P-loop containing nucleoside triphosphate hydrolases"/>
    <property type="match status" value="1"/>
</dbReference>
<name>A0A4Y3WKE6_9PSEU</name>
<dbReference type="Gene3D" id="1.10.10.10">
    <property type="entry name" value="Winged helix-like DNA-binding domain superfamily/Winged helix DNA-binding domain"/>
    <property type="match status" value="1"/>
</dbReference>
<keyword evidence="2" id="KW-0804">Transcription</keyword>
<keyword evidence="6" id="KW-1185">Reference proteome</keyword>
<dbReference type="InterPro" id="IPR027417">
    <property type="entry name" value="P-loop_NTPase"/>
</dbReference>
<sequence length="1033" mass="107750">MDGLTVRLVGSLGVERPGPTPLPGIAGRKARRLLAVLAVQRGRPVAATELVGLLWDGDPPRNPVQDVATLVSRLRATLGAGAVLGGRDGYRLAPAVRVDLDEAAELVDRCRRDAVTDPAAAARAGRRAIDVLDRGTVLAGEPDVAWVRDARAAADALLRDARHATSAAATGAGDPVTAREAAAAALRADPLDEQACRGLMQALRAAGDRAAALRAFDALRRALAAELGVDPAPATRELHAAVLAEDRGPAPPTELTGRAVELSALRGAWSRAAGGSGGLVLVAGEGGIGKTRLAAELAEGCAAGGARVLRARCYTGERSLFLQPVVDALAGVPGPDLRELAGRRAGALAGLLAGLDDVPEDRHDDPAEQRRRVCDGLARVLCGLAGRAPVLLLLDDVHNAGLATVELLHVLARRAAAARLLVVAVLRAEEGRAALDALADVATRVDLGPLDDDAVARLADRAGHGGRAAEIAARTRGHTLFVVETLRALDTASGDTGERGVPESLQEVVLARLRRAGPECEEVLRAGAVLGATVDPERVAALLDLAPLEAARRCQDAADARLLVAADRTWEFVNDLVQEVLYATTPGPLRTLHHRRAADLLTGAPEAVAMHARAAGDLPRAARAFLAAGERAVRAHATADAETLLGHALDAADRAADRELLARAHLARGRAREALARYRDAMDDFAAAARTARLAGDRRLEMRALRDLGGHAAGASGSAVAECARRVRAGLVIAESLGAREDEADLLGWLTVLASSRLRFADAVVLGERAVRAGRAARSDRALAAGLDGLKNAHAYLGDVGPLRRVLDELEPLLRRLDDTHLLAWTVFESAFPALAAADWTAAGRRIDDAVAVATEGGYVLYEAWFVAHRGWMARLRGDADGAVALGRRAVALTEGREHAWFVPAVAAMLGTTLLECGDRDGAVAVLGPAAERAAGSGAEAYRLRPLAALAQATGSAAHLREAATLLAGITAPPGAAWMLGAGAGRRGPGRRRRGRPARRSRRAGRRGRGHPARRAALRCGRTAMTAQRRATP</sequence>
<dbReference type="RefSeq" id="WP_141278015.1">
    <property type="nucleotide sequence ID" value="NZ_BJNG01000015.1"/>
</dbReference>
<evidence type="ECO:0000259" key="4">
    <source>
        <dbReference type="SMART" id="SM01043"/>
    </source>
</evidence>
<evidence type="ECO:0000256" key="2">
    <source>
        <dbReference type="ARBA" id="ARBA00023163"/>
    </source>
</evidence>
<dbReference type="PANTHER" id="PTHR35807">
    <property type="entry name" value="TRANSCRIPTIONAL REGULATOR REDD-RELATED"/>
    <property type="match status" value="1"/>
</dbReference>
<dbReference type="InterPro" id="IPR016032">
    <property type="entry name" value="Sig_transdc_resp-reg_C-effctor"/>
</dbReference>
<comment type="caution">
    <text evidence="5">The sequence shown here is derived from an EMBL/GenBank/DDBJ whole genome shotgun (WGS) entry which is preliminary data.</text>
</comment>
<evidence type="ECO:0000313" key="6">
    <source>
        <dbReference type="Proteomes" id="UP000320338"/>
    </source>
</evidence>
<dbReference type="SMART" id="SM01043">
    <property type="entry name" value="BTAD"/>
    <property type="match status" value="1"/>
</dbReference>
<dbReference type="Proteomes" id="UP000320338">
    <property type="component" value="Unassembled WGS sequence"/>
</dbReference>
<dbReference type="InterPro" id="IPR011990">
    <property type="entry name" value="TPR-like_helical_dom_sf"/>
</dbReference>
<accession>A0A4Y3WKE6</accession>
<dbReference type="InterPro" id="IPR051677">
    <property type="entry name" value="AfsR-DnrI-RedD_regulator"/>
</dbReference>
<dbReference type="InterPro" id="IPR036388">
    <property type="entry name" value="WH-like_DNA-bd_sf"/>
</dbReference>
<feature type="domain" description="Bacterial transcriptional activator" evidence="4">
    <location>
        <begin position="98"/>
        <end position="243"/>
    </location>
</feature>
<protein>
    <recommendedName>
        <fullName evidence="4">Bacterial transcriptional activator domain-containing protein</fullName>
    </recommendedName>
</protein>
<evidence type="ECO:0000256" key="1">
    <source>
        <dbReference type="ARBA" id="ARBA00023015"/>
    </source>
</evidence>
<keyword evidence="1" id="KW-0805">Transcription regulation</keyword>
<gene>
    <name evidence="5" type="ORF">PHY01_17200</name>
</gene>
<reference evidence="5 6" key="1">
    <citation type="submission" date="2019-06" db="EMBL/GenBank/DDBJ databases">
        <title>Whole genome shotgun sequence of Pseudonocardia hydrocarbonoxydans NBRC 14498.</title>
        <authorList>
            <person name="Hosoyama A."/>
            <person name="Uohara A."/>
            <person name="Ohji S."/>
            <person name="Ichikawa N."/>
        </authorList>
    </citation>
    <scope>NUCLEOTIDE SEQUENCE [LARGE SCALE GENOMIC DNA]</scope>
    <source>
        <strain evidence="5 6">NBRC 14498</strain>
    </source>
</reference>